<proteinExistence type="predicted"/>
<dbReference type="InterPro" id="IPR029061">
    <property type="entry name" value="THDP-binding"/>
</dbReference>
<dbReference type="PANTHER" id="PTHR23152">
    <property type="entry name" value="2-OXOGLUTARATE DEHYDROGENASE"/>
    <property type="match status" value="1"/>
</dbReference>
<evidence type="ECO:0000313" key="8">
    <source>
        <dbReference type="Proteomes" id="UP000222818"/>
    </source>
</evidence>
<organism evidence="7 8">
    <name type="scientific">Candidatus Tremblayella phenacoccinincola</name>
    <dbReference type="NCBI Taxonomy" id="1010676"/>
    <lineage>
        <taxon>Bacteria</taxon>
        <taxon>Pseudomonadati</taxon>
        <taxon>Pseudomonadota</taxon>
        <taxon>Betaproteobacteria</taxon>
        <taxon>Candidatus Tremblayella</taxon>
    </lineage>
</organism>
<evidence type="ECO:0000256" key="4">
    <source>
        <dbReference type="ARBA" id="ARBA00023002"/>
    </source>
</evidence>
<keyword evidence="4 7" id="KW-0560">Oxidoreductase</keyword>
<dbReference type="Proteomes" id="UP000222818">
    <property type="component" value="Unassembled WGS sequence"/>
</dbReference>
<protein>
    <recommendedName>
        <fullName evidence="3">oxoglutarate dehydrogenase (succinyl-transferring)</fullName>
        <ecNumber evidence="3">1.2.4.2</ecNumber>
    </recommendedName>
</protein>
<dbReference type="InterPro" id="IPR031717">
    <property type="entry name" value="ODO-1/KGD_C"/>
</dbReference>
<dbReference type="SMART" id="SM00861">
    <property type="entry name" value="Transket_pyr"/>
    <property type="match status" value="1"/>
</dbReference>
<dbReference type="Pfam" id="PF00676">
    <property type="entry name" value="E1_dh"/>
    <property type="match status" value="1"/>
</dbReference>
<dbReference type="InterPro" id="IPR005475">
    <property type="entry name" value="Transketolase-like_Pyr-bd"/>
</dbReference>
<dbReference type="PANTHER" id="PTHR23152:SF4">
    <property type="entry name" value="2-OXOADIPATE DEHYDROGENASE COMPLEX COMPONENT E1"/>
    <property type="match status" value="1"/>
</dbReference>
<dbReference type="GO" id="GO:0045252">
    <property type="term" value="C:oxoglutarate dehydrogenase complex"/>
    <property type="evidence" value="ECO:0007669"/>
    <property type="project" value="TreeGrafter"/>
</dbReference>
<dbReference type="Gene3D" id="3.40.50.11610">
    <property type="entry name" value="Multifunctional 2-oxoglutarate metabolism enzyme, C-terminal domain"/>
    <property type="match status" value="1"/>
</dbReference>
<keyword evidence="8" id="KW-1185">Reference proteome</keyword>
<sequence>MTDSSIDSIKYIGLLYRKYADNPQLIAGSWSIYFSDVSKLYIASRPLELFRGFNNTLSFLEPLNNKSLFPNVLALSLLRCSYCHSIYPEVSHLKPIKRVWIWRGLERTVLNNLSLNLDVKKSILYMLTKAYVLENHLANTYVGQKRFSIEGSETVVVLLNTLISLASKSKITDIVVGMAHRGRLNILINIYHEATASLYVHSLQHKESYIQSFDVKYHFGCVVRLDHKSSLKLTMVYNPSHLETVNPIAEGISKAKLDIINTPKKKNGYVLPIQIHGDAAITGQGTVVEALNYSGIKQYRTYGTIHIVINNQIGFTTQPKETRSATFCTDQFKTIETPVFHVDGNNPDSVVLITKLALMFRMKFLNSVVLDIIAFRRLGHNEQDTPDITQPLMYSSIKTHNPISLDYLRHISNEEPSATAIYLKARDHYLASLDEQPPTQPLIRKTHIFKSFRVNNSCISLTEELKWLLDKLVRIPQLFRVHPLLKRTTLNRRLVIETSTSLDWCSSEHLAYALVLNKGIPIRLSGQDVTRGTFMHRNAVLYNQSIQGIPAYAPLQNISSLQGRIHVINTPLSEGSILGFEYGYALVKTYAMVIWEAQFGDFINCAQVLVDQLIASGGSKWGQASNIVLYLPHGQEGQGSEHSSARLERLLQLSSSNNITVVHPTSSAQLFHIILEQASRKVKRPLTILTPKSLLRLKASWSTISDFTSNRFRKAIVEEQFNVRAEHLRRLLVCSGKIYYQLASYQHRFNINRVSIIRLEQLYPFPNHCIPTQYRTACEVLNVQDEPKNQGIWQHIEPYVRYVVKNRVVYCGAQSSDSTALGFDVEFRIQKHFVTSNAYNVRLKRNNYGCYRD</sequence>
<comment type="caution">
    <text evidence="7">The sequence shown here is derived from an EMBL/GenBank/DDBJ whole genome shotgun (WGS) entry which is preliminary data.</text>
</comment>
<evidence type="ECO:0000256" key="2">
    <source>
        <dbReference type="ARBA" id="ARBA00003906"/>
    </source>
</evidence>
<evidence type="ECO:0000256" key="5">
    <source>
        <dbReference type="ARBA" id="ARBA00023052"/>
    </source>
</evidence>
<dbReference type="InterPro" id="IPR001017">
    <property type="entry name" value="DH_E1"/>
</dbReference>
<dbReference type="InterPro" id="IPR011603">
    <property type="entry name" value="2oxoglutarate_DH_E1"/>
</dbReference>
<dbReference type="OrthoDB" id="9759785at2"/>
<dbReference type="NCBIfam" id="NF006914">
    <property type="entry name" value="PRK09404.1"/>
    <property type="match status" value="1"/>
</dbReference>
<dbReference type="Pfam" id="PF16870">
    <property type="entry name" value="OxoGdeHyase_C"/>
    <property type="match status" value="1"/>
</dbReference>
<dbReference type="RefSeq" id="WP_099336880.1">
    <property type="nucleotide sequence ID" value="NZ_MKGN01000015.1"/>
</dbReference>
<dbReference type="PIRSF" id="PIRSF000157">
    <property type="entry name" value="Oxoglu_dh_E1"/>
    <property type="match status" value="1"/>
</dbReference>
<accession>A0A2G0V701</accession>
<comment type="cofactor">
    <cofactor evidence="1">
        <name>thiamine diphosphate</name>
        <dbReference type="ChEBI" id="CHEBI:58937"/>
    </cofactor>
</comment>
<reference evidence="7 8" key="1">
    <citation type="journal article" date="2017" name="ISME J.">
        <title>Tremblaya phenacola PPER: an evolutionary beta-gammaproteobacterium collage.</title>
        <authorList>
            <person name="Gil R."/>
            <person name="Vargas-Chavez C."/>
            <person name="Lopez-Madrigal S."/>
            <person name="Santos-Garcia D."/>
            <person name="Latorre A."/>
            <person name="Moya A."/>
        </authorList>
    </citation>
    <scope>NUCLEOTIDE SEQUENCE [LARGE SCALE GENOMIC DNA]</scope>
    <source>
        <strain evidence="7 8">PPER</strain>
    </source>
</reference>
<dbReference type="GO" id="GO:0004591">
    <property type="term" value="F:oxoglutarate dehydrogenase (succinyl-transferring) activity"/>
    <property type="evidence" value="ECO:0007669"/>
    <property type="project" value="UniProtKB-EC"/>
</dbReference>
<dbReference type="SUPFAM" id="SSF52518">
    <property type="entry name" value="Thiamin diphosphate-binding fold (THDP-binding)"/>
    <property type="match status" value="2"/>
</dbReference>
<evidence type="ECO:0000256" key="3">
    <source>
        <dbReference type="ARBA" id="ARBA00012280"/>
    </source>
</evidence>
<dbReference type="InterPro" id="IPR042179">
    <property type="entry name" value="KGD_C_sf"/>
</dbReference>
<dbReference type="Gene3D" id="3.40.50.970">
    <property type="match status" value="1"/>
</dbReference>
<dbReference type="GO" id="GO:0030976">
    <property type="term" value="F:thiamine pyrophosphate binding"/>
    <property type="evidence" value="ECO:0007669"/>
    <property type="project" value="InterPro"/>
</dbReference>
<evidence type="ECO:0000259" key="6">
    <source>
        <dbReference type="SMART" id="SM00861"/>
    </source>
</evidence>
<dbReference type="EC" id="1.2.4.2" evidence="3"/>
<dbReference type="AlphaFoldDB" id="A0A2G0V701"/>
<gene>
    <name evidence="7" type="primary">sucA</name>
    <name evidence="7" type="ORF">TPPER_00155</name>
</gene>
<dbReference type="EMBL" id="MKGN01000015">
    <property type="protein sequence ID" value="PHN16248.1"/>
    <property type="molecule type" value="Genomic_DNA"/>
</dbReference>
<dbReference type="GO" id="GO:0006099">
    <property type="term" value="P:tricarboxylic acid cycle"/>
    <property type="evidence" value="ECO:0007669"/>
    <property type="project" value="TreeGrafter"/>
</dbReference>
<evidence type="ECO:0000313" key="7">
    <source>
        <dbReference type="EMBL" id="PHN16248.1"/>
    </source>
</evidence>
<dbReference type="Pfam" id="PF02779">
    <property type="entry name" value="Transket_pyr"/>
    <property type="match status" value="1"/>
</dbReference>
<comment type="function">
    <text evidence="2">E1 component of the 2-oxoglutarate dehydrogenase (OGDH) complex which catalyzes the decarboxylation of 2-oxoglutarate, the first step in the conversion of 2-oxoglutarate to succinyl-CoA and CO(2).</text>
</comment>
<name>A0A2G0V701_9PROT</name>
<dbReference type="Gene3D" id="3.40.50.12470">
    <property type="match status" value="1"/>
</dbReference>
<evidence type="ECO:0000256" key="1">
    <source>
        <dbReference type="ARBA" id="ARBA00001964"/>
    </source>
</evidence>
<keyword evidence="5" id="KW-0786">Thiamine pyrophosphate</keyword>
<feature type="domain" description="Transketolase-like pyrimidine-binding" evidence="6">
    <location>
        <begin position="502"/>
        <end position="697"/>
    </location>
</feature>
<dbReference type="GO" id="GO:0005829">
    <property type="term" value="C:cytosol"/>
    <property type="evidence" value="ECO:0007669"/>
    <property type="project" value="TreeGrafter"/>
</dbReference>